<name>A0A3A8AZ02_9RHOB</name>
<keyword evidence="7" id="KW-0406">Ion transport</keyword>
<feature type="domain" description="Mechanosensitive ion channel MscS C-terminal" evidence="9">
    <location>
        <begin position="179"/>
        <end position="261"/>
    </location>
</feature>
<dbReference type="EMBL" id="RAPE01000001">
    <property type="protein sequence ID" value="RKF17307.1"/>
    <property type="molecule type" value="Genomic_DNA"/>
</dbReference>
<keyword evidence="4 7" id="KW-0812">Transmembrane</keyword>
<feature type="transmembrane region" description="Helical" evidence="7">
    <location>
        <begin position="52"/>
        <end position="78"/>
    </location>
</feature>
<accession>A0A3A8AZ02</accession>
<evidence type="ECO:0000313" key="10">
    <source>
        <dbReference type="EMBL" id="RKF17307.1"/>
    </source>
</evidence>
<keyword evidence="3" id="KW-1003">Cell membrane</keyword>
<protein>
    <recommendedName>
        <fullName evidence="7">Small-conductance mechanosensitive channel</fullName>
    </recommendedName>
</protein>
<comment type="function">
    <text evidence="7">Mechanosensitive channel that participates in the regulation of osmotic pressure changes within the cell, opening in response to stretch forces in the membrane lipid bilayer, without the need for other proteins. Contributes to normal resistance to hypoosmotic shock. Forms an ion channel of 1.0 nanosiemens conductance with a slight preference for anions.</text>
</comment>
<evidence type="ECO:0000256" key="4">
    <source>
        <dbReference type="ARBA" id="ARBA00022692"/>
    </source>
</evidence>
<dbReference type="AlphaFoldDB" id="A0A3A8AZ02"/>
<keyword evidence="5 7" id="KW-1133">Transmembrane helix</keyword>
<evidence type="ECO:0000256" key="3">
    <source>
        <dbReference type="ARBA" id="ARBA00022475"/>
    </source>
</evidence>
<dbReference type="InterPro" id="IPR011066">
    <property type="entry name" value="MscS_channel_C_sf"/>
</dbReference>
<evidence type="ECO:0000256" key="7">
    <source>
        <dbReference type="RuleBase" id="RU369025"/>
    </source>
</evidence>
<dbReference type="GO" id="GO:0008381">
    <property type="term" value="F:mechanosensitive monoatomic ion channel activity"/>
    <property type="evidence" value="ECO:0007669"/>
    <property type="project" value="InterPro"/>
</dbReference>
<comment type="subcellular location">
    <subcellularLocation>
        <location evidence="7">Cell inner membrane</location>
        <topology evidence="7">Multi-pass membrane protein</topology>
    </subcellularLocation>
    <subcellularLocation>
        <location evidence="1">Cell membrane</location>
        <topology evidence="1">Multi-pass membrane protein</topology>
    </subcellularLocation>
</comment>
<proteinExistence type="inferred from homology"/>
<comment type="similarity">
    <text evidence="2 7">Belongs to the MscS (TC 1.A.23) family.</text>
</comment>
<comment type="subunit">
    <text evidence="7">Homoheptamer.</text>
</comment>
<dbReference type="InterPro" id="IPR006685">
    <property type="entry name" value="MscS_channel_2nd"/>
</dbReference>
<dbReference type="Pfam" id="PF00924">
    <property type="entry name" value="MS_channel_2nd"/>
    <property type="match status" value="1"/>
</dbReference>
<keyword evidence="7" id="KW-0813">Transport</keyword>
<evidence type="ECO:0000256" key="2">
    <source>
        <dbReference type="ARBA" id="ARBA00008017"/>
    </source>
</evidence>
<evidence type="ECO:0000256" key="1">
    <source>
        <dbReference type="ARBA" id="ARBA00004651"/>
    </source>
</evidence>
<feature type="transmembrane region" description="Helical" evidence="7">
    <location>
        <begin position="12"/>
        <end position="40"/>
    </location>
</feature>
<evidence type="ECO:0000259" key="9">
    <source>
        <dbReference type="Pfam" id="PF21082"/>
    </source>
</evidence>
<reference evidence="10 11" key="1">
    <citation type="submission" date="2018-09" db="EMBL/GenBank/DDBJ databases">
        <title>Roseovarius spongiae sp. nov., isolated from a marine sponge.</title>
        <authorList>
            <person name="Zhuang L."/>
            <person name="Luo L."/>
        </authorList>
    </citation>
    <scope>NUCLEOTIDE SEQUENCE [LARGE SCALE GENOMIC DNA]</scope>
    <source>
        <strain evidence="10 11">HN-E21</strain>
    </source>
</reference>
<keyword evidence="7" id="KW-0407">Ion channel</keyword>
<organism evidence="10 11">
    <name type="scientific">Roseovarius spongiae</name>
    <dbReference type="NCBI Taxonomy" id="2320272"/>
    <lineage>
        <taxon>Bacteria</taxon>
        <taxon>Pseudomonadati</taxon>
        <taxon>Pseudomonadota</taxon>
        <taxon>Alphaproteobacteria</taxon>
        <taxon>Rhodobacterales</taxon>
        <taxon>Roseobacteraceae</taxon>
        <taxon>Roseovarius</taxon>
    </lineage>
</organism>
<dbReference type="Gene3D" id="3.30.70.100">
    <property type="match status" value="1"/>
</dbReference>
<dbReference type="Pfam" id="PF21082">
    <property type="entry name" value="MS_channel_3rd"/>
    <property type="match status" value="1"/>
</dbReference>
<sequence length="283" mass="31272">MRETVATHVAGFWAVLPQLVAAIVFLVVVWIAITLMRWLLPKALRRARMRAALVDVSVMLLTVLMWFAGLLIAATIIFPTVTPGKALTALGVGGIAIGLAFKDTFENFFAGILVLLREPFAKGDFIECEGIEGQVEKITVRDTRLRRTDGQLVVTPNGFLFKNPVTVRTSGDLRRTTIMCGVAYGEDVDQSREVIADAVRGVDSVRNDVKDVQIFANEFAASAITFEVTWWTGSRPLDIRESRDKVVAAVKRALDDAGIEIPFPYRTLTFKEPLTTRADDSEK</sequence>
<dbReference type="OrthoDB" id="9814206at2"/>
<dbReference type="Gene3D" id="1.10.287.1260">
    <property type="match status" value="1"/>
</dbReference>
<gene>
    <name evidence="10" type="ORF">D6850_06500</name>
</gene>
<dbReference type="PANTHER" id="PTHR30221">
    <property type="entry name" value="SMALL-CONDUCTANCE MECHANOSENSITIVE CHANNEL"/>
    <property type="match status" value="1"/>
</dbReference>
<dbReference type="SUPFAM" id="SSF50182">
    <property type="entry name" value="Sm-like ribonucleoproteins"/>
    <property type="match status" value="1"/>
</dbReference>
<keyword evidence="11" id="KW-1185">Reference proteome</keyword>
<dbReference type="RefSeq" id="WP_121165180.1">
    <property type="nucleotide sequence ID" value="NZ_RAPE01000001.1"/>
</dbReference>
<comment type="caution">
    <text evidence="7">Lacks conserved residue(s) required for the propagation of feature annotation.</text>
</comment>
<dbReference type="InterPro" id="IPR011014">
    <property type="entry name" value="MscS_channel_TM-2"/>
</dbReference>
<dbReference type="Gene3D" id="2.30.30.60">
    <property type="match status" value="1"/>
</dbReference>
<keyword evidence="6 7" id="KW-0472">Membrane</keyword>
<dbReference type="InterPro" id="IPR049278">
    <property type="entry name" value="MS_channel_C"/>
</dbReference>
<dbReference type="InterPro" id="IPR045275">
    <property type="entry name" value="MscS_archaea/bacteria_type"/>
</dbReference>
<evidence type="ECO:0000256" key="6">
    <source>
        <dbReference type="ARBA" id="ARBA00023136"/>
    </source>
</evidence>
<dbReference type="PANTHER" id="PTHR30221:SF1">
    <property type="entry name" value="SMALL-CONDUCTANCE MECHANOSENSITIVE CHANNEL"/>
    <property type="match status" value="1"/>
</dbReference>
<dbReference type="SUPFAM" id="SSF82689">
    <property type="entry name" value="Mechanosensitive channel protein MscS (YggB), C-terminal domain"/>
    <property type="match status" value="1"/>
</dbReference>
<evidence type="ECO:0000259" key="8">
    <source>
        <dbReference type="Pfam" id="PF00924"/>
    </source>
</evidence>
<dbReference type="InterPro" id="IPR010920">
    <property type="entry name" value="LSM_dom_sf"/>
</dbReference>
<dbReference type="GO" id="GO:0005886">
    <property type="term" value="C:plasma membrane"/>
    <property type="evidence" value="ECO:0007669"/>
    <property type="project" value="UniProtKB-SubCell"/>
</dbReference>
<evidence type="ECO:0000313" key="11">
    <source>
        <dbReference type="Proteomes" id="UP000281128"/>
    </source>
</evidence>
<keyword evidence="7" id="KW-0997">Cell inner membrane</keyword>
<evidence type="ECO:0000256" key="5">
    <source>
        <dbReference type="ARBA" id="ARBA00022989"/>
    </source>
</evidence>
<dbReference type="InterPro" id="IPR023408">
    <property type="entry name" value="MscS_beta-dom_sf"/>
</dbReference>
<feature type="domain" description="Mechanosensitive ion channel MscS" evidence="8">
    <location>
        <begin position="103"/>
        <end position="165"/>
    </location>
</feature>
<dbReference type="SUPFAM" id="SSF82861">
    <property type="entry name" value="Mechanosensitive channel protein MscS (YggB), transmembrane region"/>
    <property type="match status" value="1"/>
</dbReference>
<comment type="caution">
    <text evidence="10">The sequence shown here is derived from an EMBL/GenBank/DDBJ whole genome shotgun (WGS) entry which is preliminary data.</text>
</comment>
<dbReference type="Proteomes" id="UP000281128">
    <property type="component" value="Unassembled WGS sequence"/>
</dbReference>